<comment type="subcellular location">
    <subcellularLocation>
        <location evidence="1">Membrane</location>
        <topology evidence="1">Multi-pass membrane protein</topology>
    </subcellularLocation>
</comment>
<dbReference type="InterPro" id="IPR001807">
    <property type="entry name" value="ClC"/>
</dbReference>
<dbReference type="SUPFAM" id="SSF81340">
    <property type="entry name" value="Clc chloride channel"/>
    <property type="match status" value="1"/>
</dbReference>
<dbReference type="InterPro" id="IPR014743">
    <property type="entry name" value="Cl-channel_core"/>
</dbReference>
<evidence type="ECO:0000313" key="8">
    <source>
        <dbReference type="EMBL" id="PIK84302.1"/>
    </source>
</evidence>
<evidence type="ECO:0000256" key="2">
    <source>
        <dbReference type="ARBA" id="ARBA00022692"/>
    </source>
</evidence>
<dbReference type="GO" id="GO:0016020">
    <property type="term" value="C:membrane"/>
    <property type="evidence" value="ECO:0007669"/>
    <property type="project" value="UniProtKB-SubCell"/>
</dbReference>
<evidence type="ECO:0000256" key="5">
    <source>
        <dbReference type="ARBA" id="ARBA00023136"/>
    </source>
</evidence>
<evidence type="ECO:0000256" key="4">
    <source>
        <dbReference type="ARBA" id="ARBA00023065"/>
    </source>
</evidence>
<evidence type="ECO:0000256" key="3">
    <source>
        <dbReference type="ARBA" id="ARBA00022989"/>
    </source>
</evidence>
<evidence type="ECO:0000256" key="6">
    <source>
        <dbReference type="ARBA" id="ARBA00023303"/>
    </source>
</evidence>
<feature type="transmembrane region" description="Helical" evidence="7">
    <location>
        <begin position="367"/>
        <end position="387"/>
    </location>
</feature>
<dbReference type="EMBL" id="NKYI01000018">
    <property type="protein sequence ID" value="PIK84302.1"/>
    <property type="molecule type" value="Genomic_DNA"/>
</dbReference>
<evidence type="ECO:0000313" key="9">
    <source>
        <dbReference type="Proteomes" id="UP000229713"/>
    </source>
</evidence>
<keyword evidence="5 7" id="KW-0472">Membrane</keyword>
<feature type="transmembrane region" description="Helical" evidence="7">
    <location>
        <begin position="50"/>
        <end position="72"/>
    </location>
</feature>
<organism evidence="8 9">
    <name type="scientific">Raoultella ornithinolytica</name>
    <name type="common">Klebsiella ornithinolytica</name>
    <dbReference type="NCBI Taxonomy" id="54291"/>
    <lineage>
        <taxon>Bacteria</taxon>
        <taxon>Pseudomonadati</taxon>
        <taxon>Pseudomonadota</taxon>
        <taxon>Gammaproteobacteria</taxon>
        <taxon>Enterobacterales</taxon>
        <taxon>Enterobacteriaceae</taxon>
        <taxon>Klebsiella/Raoultella group</taxon>
        <taxon>Raoultella</taxon>
    </lineage>
</organism>
<evidence type="ECO:0000256" key="7">
    <source>
        <dbReference type="SAM" id="Phobius"/>
    </source>
</evidence>
<keyword evidence="3 7" id="KW-1133">Transmembrane helix</keyword>
<name>A0A855FAH5_RAOOR</name>
<reference evidence="8 9" key="1">
    <citation type="submission" date="2017-07" db="EMBL/GenBank/DDBJ databases">
        <title>Raoultella ornithinolytica strain HH3 draft genome.</title>
        <authorList>
            <person name="Duceppe M.-O."/>
            <person name="Huang H."/>
            <person name="Phipps-Todd B."/>
        </authorList>
    </citation>
    <scope>NUCLEOTIDE SEQUENCE [LARGE SCALE GENOMIC DNA]</scope>
    <source>
        <strain evidence="8 9">HH3</strain>
    </source>
</reference>
<keyword evidence="6" id="KW-0407">Ion channel</keyword>
<dbReference type="CDD" id="cd03682">
    <property type="entry name" value="ClC_sycA_like"/>
    <property type="match status" value="1"/>
</dbReference>
<keyword evidence="4" id="KW-0406">Ion transport</keyword>
<dbReference type="AlphaFoldDB" id="A0A855FAH5"/>
<sequence>MMPAFYSRTGNEQAYLSCRQRVRDGQPSKDSFMRSLHTSPLTTLLFLGQWLFIAFIVAVLAGSASAAFLFSLEWATASRESHRWMIWLLPVAGFSVGWVYLRYGSRVEAGNNLILEEIHHPAQVIPLRMAPLVFISTVISHLFGASVGREGTAVQMGASIADQFTALLRLNNNGRRIVLMTGISAGFSSVFGTPLAAALFALEVLAIGRMDYRAILPCLFAAIVADQVGLMWGVQHTHYLVTSIPALSAWTLLAVILAGCCFGLAARLFADTTHLLSSLMKKQLPYAPLRPFIGGLVIATAVSLLHGERYIGLGIPEISDAFLHPLAAWDFCGKLIFTVISLGSGFKGGEVTPLFYIGATLGNTLAPLMHLPVGFLAGLGFVALFAGAANTPVASTLMAIELFGAEIGVYAALACVVAYLVSGYTGIYRAQRIAGPKHRVVPTGIRLAELPAWHQRQTPAASETKEDKHPSR</sequence>
<proteinExistence type="predicted"/>
<dbReference type="PRINTS" id="PR00762">
    <property type="entry name" value="CLCHANNEL"/>
</dbReference>
<dbReference type="GO" id="GO:0015108">
    <property type="term" value="F:chloride transmembrane transporter activity"/>
    <property type="evidence" value="ECO:0007669"/>
    <property type="project" value="InterPro"/>
</dbReference>
<dbReference type="Proteomes" id="UP000229713">
    <property type="component" value="Unassembled WGS sequence"/>
</dbReference>
<evidence type="ECO:0000256" key="1">
    <source>
        <dbReference type="ARBA" id="ARBA00004141"/>
    </source>
</evidence>
<feature type="transmembrane region" description="Helical" evidence="7">
    <location>
        <begin position="247"/>
        <end position="269"/>
    </location>
</feature>
<dbReference type="InterPro" id="IPR050368">
    <property type="entry name" value="ClC-type_chloride_channel"/>
</dbReference>
<feature type="transmembrane region" description="Helical" evidence="7">
    <location>
        <begin position="289"/>
        <end position="306"/>
    </location>
</feature>
<dbReference type="PANTHER" id="PTHR43427">
    <property type="entry name" value="CHLORIDE CHANNEL PROTEIN CLC-E"/>
    <property type="match status" value="1"/>
</dbReference>
<accession>A0A855FAH5</accession>
<dbReference type="Pfam" id="PF00654">
    <property type="entry name" value="Voltage_CLC"/>
    <property type="match status" value="1"/>
</dbReference>
<feature type="transmembrane region" description="Helical" evidence="7">
    <location>
        <begin position="214"/>
        <end position="235"/>
    </location>
</feature>
<dbReference type="PANTHER" id="PTHR43427:SF12">
    <property type="entry name" value="CHLORIDE TRANSPORTER"/>
    <property type="match status" value="1"/>
</dbReference>
<feature type="transmembrane region" description="Helical" evidence="7">
    <location>
        <begin position="407"/>
        <end position="427"/>
    </location>
</feature>
<feature type="transmembrane region" description="Helical" evidence="7">
    <location>
        <begin position="177"/>
        <end position="202"/>
    </location>
</feature>
<keyword evidence="2 7" id="KW-0812">Transmembrane</keyword>
<feature type="transmembrane region" description="Helical" evidence="7">
    <location>
        <begin position="84"/>
        <end position="101"/>
    </location>
</feature>
<gene>
    <name evidence="8" type="ORF">CFY86_10940</name>
</gene>
<dbReference type="Gene3D" id="1.10.3080.10">
    <property type="entry name" value="Clc chloride channel"/>
    <property type="match status" value="1"/>
</dbReference>
<comment type="caution">
    <text evidence="8">The sequence shown here is derived from an EMBL/GenBank/DDBJ whole genome shotgun (WGS) entry which is preliminary data.</text>
</comment>
<keyword evidence="4" id="KW-0813">Transport</keyword>
<protein>
    <submittedName>
        <fullName evidence="8">Voltage-gated chloride channel protein</fullName>
    </submittedName>
</protein>